<dbReference type="PIRSF" id="PIRSF016262">
    <property type="entry name" value="LPLase"/>
    <property type="match status" value="1"/>
</dbReference>
<sequence length="231" mass="25318">MSSFLYADLGRVRYGLALKLQRHLHRLRRDGRIRDTVLALEHDPVITIGRGGTEAHILAPPETLASFGVEIVAIERGGDVTYHGPGQLVLYPILDLRGRGKDLHRYVADLEEIMIRIARSLGVEAERRRGFPGVWHERGKLGAVGIHVRDWVTMHGLALNVDLDPDGFQWIIPCGIAGAKAVSIADTLDRPVSMGEAWVAARAAVSDVLGEEIRPASEEVIAAWMSESLTG</sequence>
<dbReference type="HAMAP" id="MF_00013">
    <property type="entry name" value="LipB"/>
    <property type="match status" value="1"/>
</dbReference>
<gene>
    <name evidence="5" type="primary">lipB</name>
    <name evidence="11" type="ORF">BIP78_1615</name>
</gene>
<dbReference type="Pfam" id="PF21948">
    <property type="entry name" value="LplA-B_cat"/>
    <property type="match status" value="1"/>
</dbReference>
<evidence type="ECO:0000313" key="11">
    <source>
        <dbReference type="EMBL" id="QAA77379.1"/>
    </source>
</evidence>
<comment type="pathway">
    <text evidence="1 5 6">Protein modification; protein lipoylation via endogenous pathway; protein N(6)-(lipoyl)lysine from octanoyl-[acyl-carrier-protein]: step 1/2.</text>
</comment>
<dbReference type="Gene3D" id="3.30.930.10">
    <property type="entry name" value="Bira Bifunctional Protein, Domain 2"/>
    <property type="match status" value="1"/>
</dbReference>
<dbReference type="GO" id="GO:0009249">
    <property type="term" value="P:protein lipoylation"/>
    <property type="evidence" value="ECO:0007669"/>
    <property type="project" value="InterPro"/>
</dbReference>
<dbReference type="InterPro" id="IPR045864">
    <property type="entry name" value="aa-tRNA-synth_II/BPL/LPL"/>
</dbReference>
<evidence type="ECO:0000259" key="10">
    <source>
        <dbReference type="PROSITE" id="PS51733"/>
    </source>
</evidence>
<dbReference type="GO" id="GO:0005737">
    <property type="term" value="C:cytoplasm"/>
    <property type="evidence" value="ECO:0007669"/>
    <property type="project" value="UniProtKB-SubCell"/>
</dbReference>
<evidence type="ECO:0000256" key="4">
    <source>
        <dbReference type="ARBA" id="ARBA00024732"/>
    </source>
</evidence>
<dbReference type="PROSITE" id="PS01313">
    <property type="entry name" value="LIPB"/>
    <property type="match status" value="1"/>
</dbReference>
<comment type="subcellular location">
    <subcellularLocation>
        <location evidence="5">Cytoplasm</location>
    </subcellularLocation>
</comment>
<accession>A0A410FWC3</accession>
<evidence type="ECO:0000256" key="1">
    <source>
        <dbReference type="ARBA" id="ARBA00004821"/>
    </source>
</evidence>
<evidence type="ECO:0000313" key="12">
    <source>
        <dbReference type="Proteomes" id="UP000287233"/>
    </source>
</evidence>
<feature type="active site" description="Acyl-thioester intermediate" evidence="5 7">
    <location>
        <position position="174"/>
    </location>
</feature>
<reference evidence="12" key="1">
    <citation type="submission" date="2018-12" db="EMBL/GenBank/DDBJ databases">
        <title>Complete genome sequence of an uncultured bacterium of the candidate phylum Bipolaricaulota.</title>
        <authorList>
            <person name="Kadnikov V.V."/>
            <person name="Mardanov A.V."/>
            <person name="Beletsky A.V."/>
            <person name="Frank Y.A."/>
            <person name="Karnachuk O.V."/>
            <person name="Ravin N.V."/>
        </authorList>
    </citation>
    <scope>NUCLEOTIDE SEQUENCE [LARGE SCALE GENOMIC DNA]</scope>
</reference>
<feature type="domain" description="BPL/LPL catalytic" evidence="10">
    <location>
        <begin position="31"/>
        <end position="213"/>
    </location>
</feature>
<feature type="site" description="Lowers pKa of active site Cys" evidence="5 9">
    <location>
        <position position="140"/>
    </location>
</feature>
<dbReference type="GO" id="GO:0033819">
    <property type="term" value="F:lipoyl(octanoyl) transferase activity"/>
    <property type="evidence" value="ECO:0007669"/>
    <property type="project" value="UniProtKB-EC"/>
</dbReference>
<dbReference type="EC" id="2.3.1.181" evidence="5 6"/>
<dbReference type="Proteomes" id="UP000287233">
    <property type="component" value="Chromosome"/>
</dbReference>
<dbReference type="InterPro" id="IPR020605">
    <property type="entry name" value="Octanoyltransferase_CS"/>
</dbReference>
<evidence type="ECO:0000256" key="5">
    <source>
        <dbReference type="HAMAP-Rule" id="MF_00013"/>
    </source>
</evidence>
<name>A0A410FWC3_BIPS1</name>
<comment type="similarity">
    <text evidence="5 6">Belongs to the LipB family.</text>
</comment>
<dbReference type="PANTHER" id="PTHR10993:SF7">
    <property type="entry name" value="LIPOYLTRANSFERASE 2, MITOCHONDRIAL-RELATED"/>
    <property type="match status" value="1"/>
</dbReference>
<dbReference type="PROSITE" id="PS51733">
    <property type="entry name" value="BPL_LPL_CATALYTIC"/>
    <property type="match status" value="1"/>
</dbReference>
<evidence type="ECO:0000256" key="9">
    <source>
        <dbReference type="PIRSR" id="PIRSR016262-3"/>
    </source>
</evidence>
<proteinExistence type="inferred from homology"/>
<keyword evidence="5" id="KW-0963">Cytoplasm</keyword>
<feature type="binding site" evidence="5 8">
    <location>
        <begin position="143"/>
        <end position="145"/>
    </location>
    <ligand>
        <name>substrate</name>
    </ligand>
</feature>
<dbReference type="NCBIfam" id="TIGR00214">
    <property type="entry name" value="lipB"/>
    <property type="match status" value="1"/>
</dbReference>
<comment type="miscellaneous">
    <text evidence="5">In the reaction, the free carboxyl group of octanoic acid is attached via an amide linkage to the epsilon-amino group of a specific lysine residue of lipoyl domains of lipoate-dependent enzymes.</text>
</comment>
<evidence type="ECO:0000256" key="8">
    <source>
        <dbReference type="PIRSR" id="PIRSR016262-2"/>
    </source>
</evidence>
<comment type="function">
    <text evidence="4 5 6">Catalyzes the transfer of endogenously produced octanoic acid from octanoyl-acyl-carrier-protein onto the lipoyl domains of lipoate-dependent enzymes. Lipoyl-ACP can also act as a substrate although octanoyl-ACP is likely to be the physiological substrate.</text>
</comment>
<dbReference type="UniPathway" id="UPA00538">
    <property type="reaction ID" value="UER00592"/>
</dbReference>
<evidence type="ECO:0000256" key="6">
    <source>
        <dbReference type="PIRNR" id="PIRNR016262"/>
    </source>
</evidence>
<dbReference type="CDD" id="cd16444">
    <property type="entry name" value="LipB"/>
    <property type="match status" value="1"/>
</dbReference>
<dbReference type="InterPro" id="IPR004143">
    <property type="entry name" value="BPL_LPL_catalytic"/>
</dbReference>
<dbReference type="AlphaFoldDB" id="A0A410FWC3"/>
<dbReference type="SUPFAM" id="SSF55681">
    <property type="entry name" value="Class II aaRS and biotin synthetases"/>
    <property type="match status" value="1"/>
</dbReference>
<dbReference type="PANTHER" id="PTHR10993">
    <property type="entry name" value="OCTANOYLTRANSFERASE"/>
    <property type="match status" value="1"/>
</dbReference>
<dbReference type="InterPro" id="IPR000544">
    <property type="entry name" value="Octanoyltransferase"/>
</dbReference>
<keyword evidence="3 5" id="KW-0012">Acyltransferase</keyword>
<organism evidence="11 12">
    <name type="scientific">Bipolaricaulis sibiricus</name>
    <dbReference type="NCBI Taxonomy" id="2501609"/>
    <lineage>
        <taxon>Bacteria</taxon>
        <taxon>Candidatus Bipolaricaulota</taxon>
        <taxon>Candidatus Bipolaricaulia</taxon>
        <taxon>Candidatus Bipolaricaulales</taxon>
        <taxon>Candidatus Bipolaricaulaceae</taxon>
        <taxon>Candidatus Bipolaricaulis</taxon>
    </lineage>
</organism>
<protein>
    <recommendedName>
        <fullName evidence="5 6">Octanoyltransferase</fullName>
        <ecNumber evidence="5 6">2.3.1.181</ecNumber>
    </recommendedName>
    <alternativeName>
        <fullName evidence="5">Lipoate-protein ligase B</fullName>
    </alternativeName>
    <alternativeName>
        <fullName evidence="5">Lipoyl/octanoyl transferase</fullName>
    </alternativeName>
    <alternativeName>
        <fullName evidence="5">Octanoyl-[acyl-carrier-protein]-protein N-octanoyltransferase</fullName>
    </alternativeName>
</protein>
<feature type="binding site" evidence="5 8">
    <location>
        <begin position="76"/>
        <end position="83"/>
    </location>
    <ligand>
        <name>substrate</name>
    </ligand>
</feature>
<evidence type="ECO:0000256" key="3">
    <source>
        <dbReference type="ARBA" id="ARBA00023315"/>
    </source>
</evidence>
<dbReference type="KEGG" id="bih:BIP78_1615"/>
<keyword evidence="2 5" id="KW-0808">Transferase</keyword>
<dbReference type="EMBL" id="CP034928">
    <property type="protein sequence ID" value="QAA77379.1"/>
    <property type="molecule type" value="Genomic_DNA"/>
</dbReference>
<evidence type="ECO:0000256" key="2">
    <source>
        <dbReference type="ARBA" id="ARBA00022679"/>
    </source>
</evidence>
<comment type="catalytic activity">
    <reaction evidence="5 6">
        <text>octanoyl-[ACP] + L-lysyl-[protein] = N(6)-octanoyl-L-lysyl-[protein] + holo-[ACP] + H(+)</text>
        <dbReference type="Rhea" id="RHEA:17665"/>
        <dbReference type="Rhea" id="RHEA-COMP:9636"/>
        <dbReference type="Rhea" id="RHEA-COMP:9685"/>
        <dbReference type="Rhea" id="RHEA-COMP:9752"/>
        <dbReference type="Rhea" id="RHEA-COMP:9928"/>
        <dbReference type="ChEBI" id="CHEBI:15378"/>
        <dbReference type="ChEBI" id="CHEBI:29969"/>
        <dbReference type="ChEBI" id="CHEBI:64479"/>
        <dbReference type="ChEBI" id="CHEBI:78463"/>
        <dbReference type="ChEBI" id="CHEBI:78809"/>
        <dbReference type="EC" id="2.3.1.181"/>
    </reaction>
</comment>
<dbReference type="NCBIfam" id="NF010925">
    <property type="entry name" value="PRK14345.1"/>
    <property type="match status" value="1"/>
</dbReference>
<feature type="binding site" evidence="5 8">
    <location>
        <begin position="156"/>
        <end position="158"/>
    </location>
    <ligand>
        <name>substrate</name>
    </ligand>
</feature>
<evidence type="ECO:0000256" key="7">
    <source>
        <dbReference type="PIRSR" id="PIRSR016262-1"/>
    </source>
</evidence>